<evidence type="ECO:0000256" key="10">
    <source>
        <dbReference type="ARBA" id="ARBA00034629"/>
    </source>
</evidence>
<evidence type="ECO:0000256" key="2">
    <source>
        <dbReference type="ARBA" id="ARBA00005609"/>
    </source>
</evidence>
<dbReference type="InterPro" id="IPR029033">
    <property type="entry name" value="His_PPase_superfam"/>
</dbReference>
<evidence type="ECO:0000313" key="14">
    <source>
        <dbReference type="Proteomes" id="UP000515203"/>
    </source>
</evidence>
<keyword evidence="7 11" id="KW-0418">Kinase</keyword>
<evidence type="ECO:0000256" key="1">
    <source>
        <dbReference type="ARBA" id="ARBA00004514"/>
    </source>
</evidence>
<dbReference type="FunFam" id="3.40.50.11950:FF:000001">
    <property type="entry name" value="Inositol hexakisphosphate and diphosphoinositol-pentakisphosphate kinase"/>
    <property type="match status" value="1"/>
</dbReference>
<protein>
    <recommendedName>
        <fullName evidence="11">Inositol hexakisphosphate and diphosphoinositol-pentakisphosphate kinase</fullName>
        <ecNumber evidence="11">2.7.4.24</ecNumber>
    </recommendedName>
</protein>
<dbReference type="PANTHER" id="PTHR12750">
    <property type="entry name" value="DIPHOSPHOINOSITOL PENTAKISPHOSPHATE KINASE"/>
    <property type="match status" value="1"/>
</dbReference>
<dbReference type="Pfam" id="PF00328">
    <property type="entry name" value="His_Phos_2"/>
    <property type="match status" value="1"/>
</dbReference>
<evidence type="ECO:0000256" key="6">
    <source>
        <dbReference type="ARBA" id="ARBA00022741"/>
    </source>
</evidence>
<dbReference type="Gene3D" id="3.30.470.20">
    <property type="entry name" value="ATP-grasp fold, B domain"/>
    <property type="match status" value="1"/>
</dbReference>
<dbReference type="FunFam" id="3.30.470.20:FF:000003">
    <property type="entry name" value="Inositol hexakisphosphate and diphosphoinositol-pentakisphosphate kinase"/>
    <property type="match status" value="1"/>
</dbReference>
<evidence type="ECO:0000256" key="12">
    <source>
        <dbReference type="SAM" id="MobiDB-lite"/>
    </source>
</evidence>
<dbReference type="InterPro" id="IPR033379">
    <property type="entry name" value="Acid_Pase_AS"/>
</dbReference>
<dbReference type="GO" id="GO:0000828">
    <property type="term" value="F:inositol hexakisphosphate kinase activity"/>
    <property type="evidence" value="ECO:0007669"/>
    <property type="project" value="UniProtKB-ARBA"/>
</dbReference>
<dbReference type="CDD" id="cd07061">
    <property type="entry name" value="HP_HAP_like"/>
    <property type="match status" value="1"/>
</dbReference>
<dbReference type="GO" id="GO:0032958">
    <property type="term" value="P:inositol phosphate biosynthetic process"/>
    <property type="evidence" value="ECO:0007669"/>
    <property type="project" value="TreeGrafter"/>
</dbReference>
<dbReference type="FunFam" id="3.40.50.11950:FF:000003">
    <property type="entry name" value="Inositol hexakisphosphate and diphosphoinositol-pentakisphosphate kinase"/>
    <property type="match status" value="1"/>
</dbReference>
<proteinExistence type="inferred from homology"/>
<feature type="compositionally biased region" description="Basic residues" evidence="12">
    <location>
        <begin position="959"/>
        <end position="968"/>
    </location>
</feature>
<comment type="catalytic activity">
    <reaction evidence="10">
        <text>1D-myo-inositol hexakisphosphate + ATP = 1-diphospho-1D-myo-inositol 2,3,4,5,6-pentakisphosphate + ADP</text>
        <dbReference type="Rhea" id="RHEA:37459"/>
        <dbReference type="ChEBI" id="CHEBI:30616"/>
        <dbReference type="ChEBI" id="CHEBI:58130"/>
        <dbReference type="ChEBI" id="CHEBI:74946"/>
        <dbReference type="ChEBI" id="CHEBI:456216"/>
        <dbReference type="EC" id="2.7.4.24"/>
    </reaction>
    <physiologicalReaction direction="left-to-right" evidence="10">
        <dbReference type="Rhea" id="RHEA:37460"/>
    </physiologicalReaction>
</comment>
<keyword evidence="14" id="KW-1185">Reference proteome</keyword>
<dbReference type="GO" id="GO:0005829">
    <property type="term" value="C:cytosol"/>
    <property type="evidence" value="ECO:0007669"/>
    <property type="project" value="UniProtKB-SubCell"/>
</dbReference>
<evidence type="ECO:0000256" key="4">
    <source>
        <dbReference type="ARBA" id="ARBA00022553"/>
    </source>
</evidence>
<dbReference type="CTD" id="23262"/>
<keyword evidence="4" id="KW-0597">Phosphoprotein</keyword>
<dbReference type="GeneID" id="101564251"/>
<dbReference type="GO" id="GO:0033857">
    <property type="term" value="F:5-diphosphoinositol pentakisphosphate 1-kinase activity"/>
    <property type="evidence" value="ECO:0007669"/>
    <property type="project" value="TreeGrafter"/>
</dbReference>
<evidence type="ECO:0000256" key="3">
    <source>
        <dbReference type="ARBA" id="ARBA00022490"/>
    </source>
</evidence>
<dbReference type="PROSITE" id="PS00616">
    <property type="entry name" value="HIS_ACID_PHOSPHAT_1"/>
    <property type="match status" value="1"/>
</dbReference>
<dbReference type="FunFam" id="3.40.50.1240:FF:000013">
    <property type="entry name" value="Inositol hexakisphosphate and diphosphoinositol-pentakisphosphate kinase"/>
    <property type="match status" value="1"/>
</dbReference>
<dbReference type="RefSeq" id="XP_023564155.1">
    <property type="nucleotide sequence ID" value="XM_023708387.1"/>
</dbReference>
<evidence type="ECO:0000259" key="13">
    <source>
        <dbReference type="Pfam" id="PF18086"/>
    </source>
</evidence>
<evidence type="ECO:0000256" key="7">
    <source>
        <dbReference type="ARBA" id="ARBA00022777"/>
    </source>
</evidence>
<keyword evidence="5 11" id="KW-0808">Transferase</keyword>
<feature type="region of interest" description="Disordered" evidence="12">
    <location>
        <begin position="1120"/>
        <end position="1178"/>
    </location>
</feature>
<comment type="subcellular location">
    <subcellularLocation>
        <location evidence="1 11">Cytoplasm</location>
        <location evidence="1 11">Cytosol</location>
    </subcellularLocation>
</comment>
<comment type="similarity">
    <text evidence="2 11">Belongs to the histidine acid phosphatase family. VIP1 subfamily.</text>
</comment>
<dbReference type="AlphaFoldDB" id="A0A6P6DVV8"/>
<feature type="compositionally biased region" description="Basic and acidic residues" evidence="12">
    <location>
        <begin position="914"/>
        <end position="937"/>
    </location>
</feature>
<dbReference type="PANTHER" id="PTHR12750:SF10">
    <property type="entry name" value="INOSITOL HEXAKISPHOSPHATE AND DIPHOSPHOINOSITOL-PENTAKISPHOSPHATE KINASE 2"/>
    <property type="match status" value="1"/>
</dbReference>
<name>A0A6P6DVV8_OCTDE</name>
<keyword evidence="8 11" id="KW-0067">ATP-binding</keyword>
<evidence type="ECO:0000313" key="15">
    <source>
        <dbReference type="RefSeq" id="XP_023564155.1"/>
    </source>
</evidence>
<gene>
    <name evidence="15" type="primary">Ppip5k2</name>
</gene>
<comment type="function">
    <text evidence="11">Bifunctional inositol kinase that acts in concert with the IP6K kinases to synthesize the diphosphate group-containing inositol pyrophosphates diphosphoinositol pentakisphosphate, PP-InsP5, and bis-diphosphoinositol tetrakisphosphate, (PP)2-InsP4. PP-InsP5 and (PP)2-InsP4, also respectively called InsP7 and InsP8, may regulate a variety of cellular processes, including apoptosis, vesicle trafficking, cytoskeletal dynamics, and exocytosis. Phosphorylates inositol hexakisphosphate (InsP6).</text>
</comment>
<dbReference type="InterPro" id="IPR037446">
    <property type="entry name" value="His_Pase_VIP1"/>
</dbReference>
<dbReference type="GO" id="GO:0006020">
    <property type="term" value="P:inositol metabolic process"/>
    <property type="evidence" value="ECO:0007669"/>
    <property type="project" value="TreeGrafter"/>
</dbReference>
<feature type="region of interest" description="Disordered" evidence="12">
    <location>
        <begin position="897"/>
        <end position="937"/>
    </location>
</feature>
<comment type="catalytic activity">
    <reaction evidence="9">
        <text>5-diphospho-1D-myo-inositol 1,2,3,4,6-pentakisphosphate + ATP + H(+) = 1,5-bis(diphospho)-1D-myo-inositol 2,3,4,6-tetrakisphosphate + ADP</text>
        <dbReference type="Rhea" id="RHEA:10276"/>
        <dbReference type="ChEBI" id="CHEBI:15378"/>
        <dbReference type="ChEBI" id="CHEBI:30616"/>
        <dbReference type="ChEBI" id="CHEBI:58628"/>
        <dbReference type="ChEBI" id="CHEBI:77983"/>
        <dbReference type="ChEBI" id="CHEBI:456216"/>
        <dbReference type="EC" id="2.7.4.24"/>
    </reaction>
    <physiologicalReaction direction="left-to-right" evidence="9">
        <dbReference type="Rhea" id="RHEA:10277"/>
    </physiologicalReaction>
</comment>
<dbReference type="Pfam" id="PF18086">
    <property type="entry name" value="PPIP5K2_N"/>
    <property type="match status" value="1"/>
</dbReference>
<sequence length="1178" mass="133649">MSEAPRFFVGPEDTEINPGSYRHFFHHADEEEEEEDESPPERQIIVGICSMAKKSKSKPMKEILERISLFKYITVVVFEEEVILNEPVENWPLCDCLISFHSKGFPLDKAVAYAKLRNPFVINDLNMQYLIQDRREVYSILQAEGILLPRYAILNRDPNNPKECNLIEGEDHVEVNGEVFQKPFVEKPVSAEDHNVYIYYPTSAGGGSQRLFRKIGSRSSVYSPESNVRKTGSYIYEEFMPTDGTDVKVYTVGPDYAHAEARKSPALDGKVERDSEGKEVRYPVILNAREKLIAWKVCLAFKQTVCGFDLLRANGQSYVCDVNGFSFVKNSMKYYDDCAKILGNIVMRELAPQFHIPWSIPLEAEDIPIVPTTSGTMMELRCVIAVIRHGDRTPKQKMKMEVRHQRFFDLFEKCDGYKSGKLKLKKPKQLQEVLDITRQLLMELGQNNDSEIEENKSKLEQLKTVLEMYGHFSGINRKVQLTYLPHGCPKTSSEEEDSRREEPSLLLVLKWGGELTPAGRVQAEELGRAFRCMYPGGQDYAGFPGCGLLRLHSTYRHDLKIYASDEGRVQMTAAAFAKGLLALEGELTPILVQMVKSANMNGLLDSDSDSLSSCQQRVKARLHEILQKDRDFTAEDYEKLTPSGSISLIKSMHLIKNPVKTCDIVYSLIQSLTSQIRHRMEDPKSSDIQLYHSETLELMLRRWSKLEKDFKTKNGRYDISKIPDIYDCIKYDVQHNGSLKLEDTMELYRLSKALADIVIPQEYGITKAEKLEIAKGYCTPLVRKIRSDLQRTQDDDTVNKLHPVYSRGVLSPERHVRTRLYFTSESHVHSLLSILRYGALCDESKDEQWKRAMDYLNVVSELNYMTQIVIMLYEDPNKDLSSEERFHVELHFSPGAKGCEEDKNLPSGYGYRPASRESEGKRSFKIDNDDEPHTSKRDEVDRAVILFKPLVSEPIHIHRKSPLPRSRKMATNEEESPLSVSSPEGTGTWLHYTSGVGTGRRRRRSGEQITSSPVSPKSLAFTSSIFGSWQQVVSENANYLRTPRTLVEQKQSPTVGFELYSMVPSICPLETLHNALSLKQVDEFLASIAFPSSEVPWKTPEISSRSSPMMRRKVSLNTYTPAKILPTPPATLKSTKASSKPAAGGPSSAVASNTSSRRKSIPSKTEVQDHKKTAGKKK</sequence>
<dbReference type="GO" id="GO:0005524">
    <property type="term" value="F:ATP binding"/>
    <property type="evidence" value="ECO:0007669"/>
    <property type="project" value="UniProtKB-KW"/>
</dbReference>
<evidence type="ECO:0000256" key="11">
    <source>
        <dbReference type="RuleBase" id="RU365032"/>
    </source>
</evidence>
<dbReference type="SUPFAM" id="SSF56059">
    <property type="entry name" value="Glutathione synthetase ATP-binding domain-like"/>
    <property type="match status" value="1"/>
</dbReference>
<dbReference type="Gene3D" id="3.40.50.11950">
    <property type="match status" value="1"/>
</dbReference>
<evidence type="ECO:0000256" key="5">
    <source>
        <dbReference type="ARBA" id="ARBA00022679"/>
    </source>
</evidence>
<reference evidence="15" key="1">
    <citation type="submission" date="2025-08" db="UniProtKB">
        <authorList>
            <consortium name="RefSeq"/>
        </authorList>
    </citation>
    <scope>IDENTIFICATION</scope>
</reference>
<dbReference type="Gene3D" id="3.40.50.1240">
    <property type="entry name" value="Phosphoglycerate mutase-like"/>
    <property type="match status" value="1"/>
</dbReference>
<dbReference type="EC" id="2.7.4.24" evidence="11"/>
<keyword evidence="6 11" id="KW-0547">Nucleotide-binding</keyword>
<dbReference type="InterPro" id="IPR000560">
    <property type="entry name" value="His_Pase_clade-2"/>
</dbReference>
<evidence type="ECO:0000256" key="8">
    <source>
        <dbReference type="ARBA" id="ARBA00022840"/>
    </source>
</evidence>
<organism evidence="14 15">
    <name type="scientific">Octodon degus</name>
    <name type="common">Degu</name>
    <name type="synonym">Sciurus degus</name>
    <dbReference type="NCBI Taxonomy" id="10160"/>
    <lineage>
        <taxon>Eukaryota</taxon>
        <taxon>Metazoa</taxon>
        <taxon>Chordata</taxon>
        <taxon>Craniata</taxon>
        <taxon>Vertebrata</taxon>
        <taxon>Euteleostomi</taxon>
        <taxon>Mammalia</taxon>
        <taxon>Eutheria</taxon>
        <taxon>Euarchontoglires</taxon>
        <taxon>Glires</taxon>
        <taxon>Rodentia</taxon>
        <taxon>Hystricomorpha</taxon>
        <taxon>Octodontidae</taxon>
        <taxon>Octodon</taxon>
    </lineage>
</organism>
<evidence type="ECO:0000256" key="9">
    <source>
        <dbReference type="ARBA" id="ARBA00033696"/>
    </source>
</evidence>
<dbReference type="Proteomes" id="UP000515203">
    <property type="component" value="Unplaced"/>
</dbReference>
<feature type="domain" description="VIP1 N-terminal" evidence="13">
    <location>
        <begin position="44"/>
        <end position="133"/>
    </location>
</feature>
<feature type="region of interest" description="Disordered" evidence="12">
    <location>
        <begin position="959"/>
        <end position="1015"/>
    </location>
</feature>
<dbReference type="SUPFAM" id="SSF53254">
    <property type="entry name" value="Phosphoglycerate mutase-like"/>
    <property type="match status" value="1"/>
</dbReference>
<accession>A0A6P6DVV8</accession>
<keyword evidence="3 11" id="KW-0963">Cytoplasm</keyword>
<dbReference type="InterPro" id="IPR040557">
    <property type="entry name" value="VIP1_N"/>
</dbReference>
<feature type="compositionally biased region" description="Low complexity" evidence="12">
    <location>
        <begin position="1136"/>
        <end position="1152"/>
    </location>
</feature>